<accession>A0ABT6H5W8</accession>
<gene>
    <name evidence="1" type="ORF">P6P90_09020</name>
</gene>
<dbReference type="RefSeq" id="WP_124564700.1">
    <property type="nucleotide sequence ID" value="NZ_JARRRY010000005.1"/>
</dbReference>
<dbReference type="Proteomes" id="UP001218246">
    <property type="component" value="Unassembled WGS sequence"/>
</dbReference>
<name>A0ABT6H5W8_9BACI</name>
<evidence type="ECO:0000313" key="2">
    <source>
        <dbReference type="Proteomes" id="UP001218246"/>
    </source>
</evidence>
<organism evidence="1 2">
    <name type="scientific">Ectobacillus antri</name>
    <dbReference type="NCBI Taxonomy" id="2486280"/>
    <lineage>
        <taxon>Bacteria</taxon>
        <taxon>Bacillati</taxon>
        <taxon>Bacillota</taxon>
        <taxon>Bacilli</taxon>
        <taxon>Bacillales</taxon>
        <taxon>Bacillaceae</taxon>
        <taxon>Ectobacillus</taxon>
    </lineage>
</organism>
<evidence type="ECO:0000313" key="1">
    <source>
        <dbReference type="EMBL" id="MDG5754114.1"/>
    </source>
</evidence>
<protein>
    <submittedName>
        <fullName evidence="1">Uncharacterized protein</fullName>
    </submittedName>
</protein>
<comment type="caution">
    <text evidence="1">The sequence shown here is derived from an EMBL/GenBank/DDBJ whole genome shotgun (WGS) entry which is preliminary data.</text>
</comment>
<reference evidence="1 2" key="1">
    <citation type="submission" date="2023-04" db="EMBL/GenBank/DDBJ databases">
        <title>Ectobacillus antri isolated from activated sludge.</title>
        <authorList>
            <person name="Yan P."/>
            <person name="Liu X."/>
        </authorList>
    </citation>
    <scope>NUCLEOTIDE SEQUENCE [LARGE SCALE GENOMIC DNA]</scope>
    <source>
        <strain evidence="1 2">C18H</strain>
    </source>
</reference>
<proteinExistence type="predicted"/>
<keyword evidence="2" id="KW-1185">Reference proteome</keyword>
<sequence length="61" mass="7199">MKKNRFHCCATCVHFAVVKSTNIGYICTRLQYETKPDYVFNCWDPRSAVQKLIKKEDKERG</sequence>
<dbReference type="EMBL" id="JARULN010000006">
    <property type="protein sequence ID" value="MDG5754114.1"/>
    <property type="molecule type" value="Genomic_DNA"/>
</dbReference>